<keyword evidence="1" id="KW-0472">Membrane</keyword>
<evidence type="ECO:0000313" key="3">
    <source>
        <dbReference type="Proteomes" id="UP000253208"/>
    </source>
</evidence>
<accession>A0A367G2K3</accession>
<keyword evidence="1" id="KW-1133">Transmembrane helix</keyword>
<feature type="transmembrane region" description="Helical" evidence="1">
    <location>
        <begin position="9"/>
        <end position="29"/>
    </location>
</feature>
<evidence type="ECO:0000256" key="1">
    <source>
        <dbReference type="SAM" id="Phobius"/>
    </source>
</evidence>
<dbReference type="EMBL" id="PSQG01000009">
    <property type="protein sequence ID" value="RCH44244.1"/>
    <property type="molecule type" value="Genomic_DNA"/>
</dbReference>
<reference evidence="2 3" key="1">
    <citation type="submission" date="2018-02" db="EMBL/GenBank/DDBJ databases">
        <title>Complete genome sequencing of Faecalibacterium prausnitzii strains isolated from the human gut.</title>
        <authorList>
            <person name="Fitzgerald B.C."/>
            <person name="Shkoporov A.N."/>
            <person name="Ross P.R."/>
            <person name="Hill C."/>
        </authorList>
    </citation>
    <scope>NUCLEOTIDE SEQUENCE [LARGE SCALE GENOMIC DNA]</scope>
    <source>
        <strain evidence="2 3">APC942/31-1</strain>
    </source>
</reference>
<evidence type="ECO:0000313" key="2">
    <source>
        <dbReference type="EMBL" id="RCH44244.1"/>
    </source>
</evidence>
<comment type="caution">
    <text evidence="2">The sequence shown here is derived from an EMBL/GenBank/DDBJ whole genome shotgun (WGS) entry which is preliminary data.</text>
</comment>
<protein>
    <submittedName>
        <fullName evidence="2">Uncharacterized protein</fullName>
    </submittedName>
</protein>
<dbReference type="AlphaFoldDB" id="A0A367G2K3"/>
<proteinExistence type="predicted"/>
<gene>
    <name evidence="2" type="ORF">C4886_08005</name>
</gene>
<sequence>MIDVLSKSIYLCVYVLMFTGLLKSFYFYLAPVGVMEILAVLVSLMISNILFIPTVIIPSRWKTPYNVPDSYNCQNPFYVHGMLNDKKESKYALPIRKNGKLKSFLFLRKIMILWLGVYFTYLGMQYLNPDINSTVIEILLNISLAFMIMARSCMWIFYVKFYKKNYKYPTDKEGNWAPFSFLCQNINMYYENPVCYRDLQTHSDVMEKGFGIYQYINTYKAPRNGKTFFYRYDKTDEIHILAYVKTDLFQEADIGKLNKAFVEFWKQYIKTEEEKKKIYFSFVLEVEDDNRVLKSIVRNNSGIMMYKRRYRLGAVYNRYYNRLEILPLYRYSRYKKQYEKMKKDLLDCLGISDVVQA</sequence>
<name>A0A367G2K3_9FIRM</name>
<feature type="transmembrane region" description="Helical" evidence="1">
    <location>
        <begin position="106"/>
        <end position="126"/>
    </location>
</feature>
<feature type="transmembrane region" description="Helical" evidence="1">
    <location>
        <begin position="138"/>
        <end position="158"/>
    </location>
</feature>
<organism evidence="2 3">
    <name type="scientific">Blautia obeum</name>
    <dbReference type="NCBI Taxonomy" id="40520"/>
    <lineage>
        <taxon>Bacteria</taxon>
        <taxon>Bacillati</taxon>
        <taxon>Bacillota</taxon>
        <taxon>Clostridia</taxon>
        <taxon>Lachnospirales</taxon>
        <taxon>Lachnospiraceae</taxon>
        <taxon>Blautia</taxon>
    </lineage>
</organism>
<feature type="transmembrane region" description="Helical" evidence="1">
    <location>
        <begin position="35"/>
        <end position="57"/>
    </location>
</feature>
<dbReference type="Proteomes" id="UP000253208">
    <property type="component" value="Unassembled WGS sequence"/>
</dbReference>
<keyword evidence="1" id="KW-0812">Transmembrane</keyword>